<keyword evidence="3" id="KW-0245">EGF-like domain</keyword>
<accession>A0A8T0A296</accession>
<keyword evidence="5" id="KW-1133">Transmembrane helix</keyword>
<feature type="compositionally biased region" description="Low complexity" evidence="4">
    <location>
        <begin position="667"/>
        <end position="681"/>
    </location>
</feature>
<evidence type="ECO:0000259" key="6">
    <source>
        <dbReference type="PROSITE" id="PS50026"/>
    </source>
</evidence>
<dbReference type="InterPro" id="IPR000742">
    <property type="entry name" value="EGF"/>
</dbReference>
<dbReference type="AlphaFoldDB" id="A0A8T0A296"/>
<dbReference type="CDD" id="cd00070">
    <property type="entry name" value="GLECT"/>
    <property type="match status" value="1"/>
</dbReference>
<keyword evidence="9" id="KW-1185">Reference proteome</keyword>
<evidence type="ECO:0000256" key="4">
    <source>
        <dbReference type="SAM" id="MobiDB-lite"/>
    </source>
</evidence>
<feature type="compositionally biased region" description="Basic and acidic residues" evidence="4">
    <location>
        <begin position="283"/>
        <end position="304"/>
    </location>
</feature>
<feature type="domain" description="EGF-like" evidence="6">
    <location>
        <begin position="423"/>
        <end position="457"/>
    </location>
</feature>
<evidence type="ECO:0000313" key="9">
    <source>
        <dbReference type="Proteomes" id="UP000605970"/>
    </source>
</evidence>
<organism evidence="8 9">
    <name type="scientific">Meloidogyne graminicola</name>
    <dbReference type="NCBI Taxonomy" id="189291"/>
    <lineage>
        <taxon>Eukaryota</taxon>
        <taxon>Metazoa</taxon>
        <taxon>Ecdysozoa</taxon>
        <taxon>Nematoda</taxon>
        <taxon>Chromadorea</taxon>
        <taxon>Rhabditida</taxon>
        <taxon>Tylenchina</taxon>
        <taxon>Tylenchomorpha</taxon>
        <taxon>Tylenchoidea</taxon>
        <taxon>Meloidogynidae</taxon>
        <taxon>Meloidogyninae</taxon>
        <taxon>Meloidogyne</taxon>
    </lineage>
</organism>
<feature type="domain" description="Galectin" evidence="7">
    <location>
        <begin position="34"/>
        <end position="170"/>
    </location>
</feature>
<evidence type="ECO:0000256" key="1">
    <source>
        <dbReference type="ARBA" id="ARBA00022734"/>
    </source>
</evidence>
<keyword evidence="1" id="KW-0430">Lectin</keyword>
<keyword evidence="5" id="KW-0472">Membrane</keyword>
<comment type="caution">
    <text evidence="8">The sequence shown here is derived from an EMBL/GenBank/DDBJ whole genome shotgun (WGS) entry which is preliminary data.</text>
</comment>
<evidence type="ECO:0000313" key="8">
    <source>
        <dbReference type="EMBL" id="KAF7639710.1"/>
    </source>
</evidence>
<dbReference type="InterPro" id="IPR044156">
    <property type="entry name" value="Galectin-like"/>
</dbReference>
<dbReference type="GO" id="GO:0030246">
    <property type="term" value="F:carbohydrate binding"/>
    <property type="evidence" value="ECO:0007669"/>
    <property type="project" value="UniProtKB-KW"/>
</dbReference>
<keyword evidence="5" id="KW-0812">Transmembrane</keyword>
<feature type="region of interest" description="Disordered" evidence="4">
    <location>
        <begin position="500"/>
        <end position="554"/>
    </location>
</feature>
<feature type="region of interest" description="Disordered" evidence="4">
    <location>
        <begin position="660"/>
        <end position="681"/>
    </location>
</feature>
<evidence type="ECO:0000259" key="7">
    <source>
        <dbReference type="PROSITE" id="PS51304"/>
    </source>
</evidence>
<keyword evidence="2" id="KW-1015">Disulfide bond</keyword>
<dbReference type="PROSITE" id="PS50026">
    <property type="entry name" value="EGF_3"/>
    <property type="match status" value="1"/>
</dbReference>
<comment type="caution">
    <text evidence="3">Lacks conserved residue(s) required for the propagation of feature annotation.</text>
</comment>
<dbReference type="PROSITE" id="PS51304">
    <property type="entry name" value="GALECTIN"/>
    <property type="match status" value="1"/>
</dbReference>
<name>A0A8T0A296_9BILA</name>
<dbReference type="InterPro" id="IPR001079">
    <property type="entry name" value="Galectin_CRD"/>
</dbReference>
<dbReference type="SMART" id="SM00276">
    <property type="entry name" value="GLECT"/>
    <property type="match status" value="1"/>
</dbReference>
<reference evidence="8" key="1">
    <citation type="journal article" date="2020" name="Ecol. Evol.">
        <title>Genome structure and content of the rice root-knot nematode (Meloidogyne graminicola).</title>
        <authorList>
            <person name="Phan N.T."/>
            <person name="Danchin E.G.J."/>
            <person name="Klopp C."/>
            <person name="Perfus-Barbeoch L."/>
            <person name="Kozlowski D.K."/>
            <person name="Koutsovoulos G.D."/>
            <person name="Lopez-Roques C."/>
            <person name="Bouchez O."/>
            <person name="Zahm M."/>
            <person name="Besnard G."/>
            <person name="Bellafiore S."/>
        </authorList>
    </citation>
    <scope>NUCLEOTIDE SEQUENCE</scope>
    <source>
        <strain evidence="8">VN-18</strain>
    </source>
</reference>
<evidence type="ECO:0000256" key="5">
    <source>
        <dbReference type="SAM" id="Phobius"/>
    </source>
</evidence>
<dbReference type="SUPFAM" id="SSF49899">
    <property type="entry name" value="Concanavalin A-like lectins/glucanases"/>
    <property type="match status" value="2"/>
</dbReference>
<dbReference type="InterPro" id="IPR013320">
    <property type="entry name" value="ConA-like_dom_sf"/>
</dbReference>
<dbReference type="PANTHER" id="PTHR11346">
    <property type="entry name" value="GALECTIN"/>
    <property type="match status" value="1"/>
</dbReference>
<dbReference type="PROSITE" id="PS01186">
    <property type="entry name" value="EGF_2"/>
    <property type="match status" value="1"/>
</dbReference>
<sequence>MASFLRKIFGLRRKKLTKKDSITGRNNSFPVPYLSKLEGNQLESGQSLIVRGIIISNDEFVINLTSGSRVILDEETHVLDDRLLCMKVELQKKRIRLNACINGEWGSEGFVKHKWKNGDEFDIRIRCHEDEFEIFVEHKLCARFGHYVPLTKISHLYVDGCVELYSVSWEGREYIVPYAADIPGNFYPGRRLYISGLIKKRAKHFQLILYSGNNIALRMTTKFGFSKIFKMSIIIEPHISNKRNRLRAFNEDESNGLNQNFRETEKKDVDISVKTTLPSNLEENPKKDIFSSKEDISSHKENKRITSTKSNEMDNNNNKQKENEGKLIVSDGKKKNGKSFSTRISTMWEDVKRMMGFSPDCLNGGYRSIGSRSCTCPQYFEGQLCEQIICANGGTRLKEKTTGFGGIQTEEDICKCTHPIYITGRHCEQVNCQNGGRLLSDGNCQCVDGWYSGNFCQYYTSSWLVAIGIPLIFMALVIFCCVVCRMDLCSLCRQRPSLNTQRARSNDRRPRRRQHQQTCPSSFGDCRGQQPRNGQNRVRRSNDNSSNATRRQQQHDEHFLYSQQNILNAQQQEQQYILRLERFPMLYNNPNCIIDKPLDPPPPYEQAILCLPTPFGIPPNYCNFLTQQSTNISINQNNQQENIERNENINQMDENILEEREDENIQEENNQQTIQQPTTPK</sequence>
<dbReference type="FunFam" id="2.60.120.200:FF:000261">
    <property type="entry name" value="Galectin"/>
    <property type="match status" value="1"/>
</dbReference>
<feature type="transmembrane region" description="Helical" evidence="5">
    <location>
        <begin position="463"/>
        <end position="484"/>
    </location>
</feature>
<evidence type="ECO:0000256" key="2">
    <source>
        <dbReference type="ARBA" id="ARBA00023157"/>
    </source>
</evidence>
<dbReference type="PANTHER" id="PTHR11346:SF189">
    <property type="entry name" value="GALECTIN"/>
    <property type="match status" value="1"/>
</dbReference>
<dbReference type="Pfam" id="PF00337">
    <property type="entry name" value="Gal-bind_lectin"/>
    <property type="match status" value="1"/>
</dbReference>
<dbReference type="SMART" id="SM00908">
    <property type="entry name" value="Gal-bind_lectin"/>
    <property type="match status" value="1"/>
</dbReference>
<proteinExistence type="predicted"/>
<protein>
    <submittedName>
        <fullName evidence="8">EGF-like domain-containing protein</fullName>
    </submittedName>
</protein>
<dbReference type="OrthoDB" id="5795596at2759"/>
<dbReference type="EMBL" id="JABEBT010000003">
    <property type="protein sequence ID" value="KAF7639710.1"/>
    <property type="molecule type" value="Genomic_DNA"/>
</dbReference>
<feature type="compositionally biased region" description="Low complexity" evidence="4">
    <location>
        <begin position="309"/>
        <end position="318"/>
    </location>
</feature>
<dbReference type="Proteomes" id="UP000605970">
    <property type="component" value="Unassembled WGS sequence"/>
</dbReference>
<gene>
    <name evidence="8" type="ORF">Mgra_00000631</name>
</gene>
<evidence type="ECO:0000256" key="3">
    <source>
        <dbReference type="PROSITE-ProRule" id="PRU00076"/>
    </source>
</evidence>
<feature type="region of interest" description="Disordered" evidence="4">
    <location>
        <begin position="280"/>
        <end position="324"/>
    </location>
</feature>
<dbReference type="Gene3D" id="2.60.120.200">
    <property type="match status" value="2"/>
</dbReference>